<dbReference type="EMBL" id="FM954973">
    <property type="protein sequence ID" value="CAV26141.1"/>
    <property type="molecule type" value="Genomic_DNA"/>
</dbReference>
<gene>
    <name evidence="1" type="ordered locus">VS_II0560</name>
</gene>
<protein>
    <submittedName>
        <fullName evidence="1">Uncharacterized protein</fullName>
    </submittedName>
</protein>
<sequence length="52" mass="6029">MLNIIAKYLITSPTTYADKLFTNVYIGTERKTLDKNFIRKESTSQKSVFDHS</sequence>
<dbReference type="Proteomes" id="UP000009100">
    <property type="component" value="Chromosome 2"/>
</dbReference>
<proteinExistence type="predicted"/>
<reference evidence="1 2" key="1">
    <citation type="submission" date="2009-02" db="EMBL/GenBank/DDBJ databases">
        <title>Vibrio splendidus str. LGP32 complete genome.</title>
        <authorList>
            <person name="Mazel D."/>
            <person name="Le Roux F."/>
        </authorList>
    </citation>
    <scope>NUCLEOTIDE SEQUENCE [LARGE SCALE GENOMIC DNA]</scope>
    <source>
        <strain evidence="1 2">LGP32</strain>
    </source>
</reference>
<organism evidence="1 2">
    <name type="scientific">Vibrio atlanticus (strain LGP32)</name>
    <name type="common">Vibrio splendidus (strain Mel32)</name>
    <dbReference type="NCBI Taxonomy" id="575788"/>
    <lineage>
        <taxon>Bacteria</taxon>
        <taxon>Pseudomonadati</taxon>
        <taxon>Pseudomonadota</taxon>
        <taxon>Gammaproteobacteria</taxon>
        <taxon>Vibrionales</taxon>
        <taxon>Vibrionaceae</taxon>
        <taxon>Vibrio</taxon>
    </lineage>
</organism>
<dbReference type="STRING" id="575788.VS_II0560"/>
<dbReference type="KEGG" id="vsp:VS_II0560"/>
<evidence type="ECO:0000313" key="1">
    <source>
        <dbReference type="EMBL" id="CAV26141.1"/>
    </source>
</evidence>
<dbReference type="HOGENOM" id="CLU_3086146_0_0_6"/>
<dbReference type="AlphaFoldDB" id="B7VRH2"/>
<name>B7VRH2_VIBA3</name>
<accession>B7VRH2</accession>
<evidence type="ECO:0000313" key="2">
    <source>
        <dbReference type="Proteomes" id="UP000009100"/>
    </source>
</evidence>